<dbReference type="Gramene" id="AET2Gv21309500.21">
    <property type="protein sequence ID" value="AET2Gv21309500.21"/>
    <property type="gene ID" value="AET2Gv21309500"/>
</dbReference>
<evidence type="ECO:0000313" key="1">
    <source>
        <dbReference type="EnsemblPlants" id="AET2Gv21309500.21"/>
    </source>
</evidence>
<proteinExistence type="predicted"/>
<evidence type="ECO:0000313" key="2">
    <source>
        <dbReference type="Proteomes" id="UP000015105"/>
    </source>
</evidence>
<dbReference type="EnsemblPlants" id="AET2Gv21309500.21">
    <property type="protein sequence ID" value="AET2Gv21309500.21"/>
    <property type="gene ID" value="AET2Gv21309500"/>
</dbReference>
<accession>A0A453DMI9</accession>
<organism evidence="1 2">
    <name type="scientific">Aegilops tauschii subsp. strangulata</name>
    <name type="common">Goatgrass</name>
    <dbReference type="NCBI Taxonomy" id="200361"/>
    <lineage>
        <taxon>Eukaryota</taxon>
        <taxon>Viridiplantae</taxon>
        <taxon>Streptophyta</taxon>
        <taxon>Embryophyta</taxon>
        <taxon>Tracheophyta</taxon>
        <taxon>Spermatophyta</taxon>
        <taxon>Magnoliopsida</taxon>
        <taxon>Liliopsida</taxon>
        <taxon>Poales</taxon>
        <taxon>Poaceae</taxon>
        <taxon>BOP clade</taxon>
        <taxon>Pooideae</taxon>
        <taxon>Triticodae</taxon>
        <taxon>Triticeae</taxon>
        <taxon>Triticinae</taxon>
        <taxon>Aegilops</taxon>
    </lineage>
</organism>
<dbReference type="AlphaFoldDB" id="A0A453DMI9"/>
<name>A0A453DMI9_AEGTS</name>
<reference evidence="1" key="5">
    <citation type="journal article" date="2021" name="G3 (Bethesda)">
        <title>Aegilops tauschii genome assembly Aet v5.0 features greater sequence contiguity and improved annotation.</title>
        <authorList>
            <person name="Wang L."/>
            <person name="Zhu T."/>
            <person name="Rodriguez J.C."/>
            <person name="Deal K.R."/>
            <person name="Dubcovsky J."/>
            <person name="McGuire P.E."/>
            <person name="Lux T."/>
            <person name="Spannagl M."/>
            <person name="Mayer K.F.X."/>
            <person name="Baldrich P."/>
            <person name="Meyers B.C."/>
            <person name="Huo N."/>
            <person name="Gu Y.Q."/>
            <person name="Zhou H."/>
            <person name="Devos K.M."/>
            <person name="Bennetzen J.L."/>
            <person name="Unver T."/>
            <person name="Budak H."/>
            <person name="Gulick P.J."/>
            <person name="Galiba G."/>
            <person name="Kalapos B."/>
            <person name="Nelson D.R."/>
            <person name="Li P."/>
            <person name="You F.M."/>
            <person name="Luo M.C."/>
            <person name="Dvorak J."/>
        </authorList>
    </citation>
    <scope>NUCLEOTIDE SEQUENCE [LARGE SCALE GENOMIC DNA]</scope>
    <source>
        <strain evidence="1">cv. AL8/78</strain>
    </source>
</reference>
<dbReference type="Proteomes" id="UP000015105">
    <property type="component" value="Chromosome 2D"/>
</dbReference>
<keyword evidence="2" id="KW-1185">Reference proteome</keyword>
<reference evidence="1" key="4">
    <citation type="submission" date="2019-03" db="UniProtKB">
        <authorList>
            <consortium name="EnsemblPlants"/>
        </authorList>
    </citation>
    <scope>IDENTIFICATION</scope>
</reference>
<sequence length="124" mass="13990">FLVWKEAITPHSLFLVERERERPTKKKKKGMATAPPRLLRGLIAPLSLSPADWLPCHQQLLTSASLLHRWLARLRCSDGFKLFLVVLLVSAALAEVSYMHVRAAVCGGYCLLQGAYRAAELWHK</sequence>
<reference evidence="2" key="1">
    <citation type="journal article" date="2014" name="Science">
        <title>Ancient hybridizations among the ancestral genomes of bread wheat.</title>
        <authorList>
            <consortium name="International Wheat Genome Sequencing Consortium,"/>
            <person name="Marcussen T."/>
            <person name="Sandve S.R."/>
            <person name="Heier L."/>
            <person name="Spannagl M."/>
            <person name="Pfeifer M."/>
            <person name="Jakobsen K.S."/>
            <person name="Wulff B.B."/>
            <person name="Steuernagel B."/>
            <person name="Mayer K.F."/>
            <person name="Olsen O.A."/>
        </authorList>
    </citation>
    <scope>NUCLEOTIDE SEQUENCE [LARGE SCALE GENOMIC DNA]</scope>
    <source>
        <strain evidence="2">cv. AL8/78</strain>
    </source>
</reference>
<reference evidence="1" key="3">
    <citation type="journal article" date="2017" name="Nature">
        <title>Genome sequence of the progenitor of the wheat D genome Aegilops tauschii.</title>
        <authorList>
            <person name="Luo M.C."/>
            <person name="Gu Y.Q."/>
            <person name="Puiu D."/>
            <person name="Wang H."/>
            <person name="Twardziok S.O."/>
            <person name="Deal K.R."/>
            <person name="Huo N."/>
            <person name="Zhu T."/>
            <person name="Wang L."/>
            <person name="Wang Y."/>
            <person name="McGuire P.E."/>
            <person name="Liu S."/>
            <person name="Long H."/>
            <person name="Ramasamy R.K."/>
            <person name="Rodriguez J.C."/>
            <person name="Van S.L."/>
            <person name="Yuan L."/>
            <person name="Wang Z."/>
            <person name="Xia Z."/>
            <person name="Xiao L."/>
            <person name="Anderson O.D."/>
            <person name="Ouyang S."/>
            <person name="Liang Y."/>
            <person name="Zimin A.V."/>
            <person name="Pertea G."/>
            <person name="Qi P."/>
            <person name="Bennetzen J.L."/>
            <person name="Dai X."/>
            <person name="Dawson M.W."/>
            <person name="Muller H.G."/>
            <person name="Kugler K."/>
            <person name="Rivarola-Duarte L."/>
            <person name="Spannagl M."/>
            <person name="Mayer K.F.X."/>
            <person name="Lu F.H."/>
            <person name="Bevan M.W."/>
            <person name="Leroy P."/>
            <person name="Li P."/>
            <person name="You F.M."/>
            <person name="Sun Q."/>
            <person name="Liu Z."/>
            <person name="Lyons E."/>
            <person name="Wicker T."/>
            <person name="Salzberg S.L."/>
            <person name="Devos K.M."/>
            <person name="Dvorak J."/>
        </authorList>
    </citation>
    <scope>NUCLEOTIDE SEQUENCE [LARGE SCALE GENOMIC DNA]</scope>
    <source>
        <strain evidence="1">cv. AL8/78</strain>
    </source>
</reference>
<protein>
    <submittedName>
        <fullName evidence="1">Uncharacterized protein</fullName>
    </submittedName>
</protein>
<reference evidence="2" key="2">
    <citation type="journal article" date="2017" name="Nat. Plants">
        <title>The Aegilops tauschii genome reveals multiple impacts of transposons.</title>
        <authorList>
            <person name="Zhao G."/>
            <person name="Zou C."/>
            <person name="Li K."/>
            <person name="Wang K."/>
            <person name="Li T."/>
            <person name="Gao L."/>
            <person name="Zhang X."/>
            <person name="Wang H."/>
            <person name="Yang Z."/>
            <person name="Liu X."/>
            <person name="Jiang W."/>
            <person name="Mao L."/>
            <person name="Kong X."/>
            <person name="Jiao Y."/>
            <person name="Jia J."/>
        </authorList>
    </citation>
    <scope>NUCLEOTIDE SEQUENCE [LARGE SCALE GENOMIC DNA]</scope>
    <source>
        <strain evidence="2">cv. AL8/78</strain>
    </source>
</reference>